<comment type="caution">
    <text evidence="2">The sequence shown here is derived from an EMBL/GenBank/DDBJ whole genome shotgun (WGS) entry which is preliminary data.</text>
</comment>
<protein>
    <recommendedName>
        <fullName evidence="1">HepT-like domain-containing protein</fullName>
    </recommendedName>
</protein>
<proteinExistence type="predicted"/>
<accession>A0A9X7J321</accession>
<sequence length="56" mass="6857">MLDEYRGFRHVFRNVYGFNLAAERLERLIQKLPETLISFRKDIQVFLDRMREIIAK</sequence>
<dbReference type="EMBL" id="PVXL01000043">
    <property type="protein sequence ID" value="PRR72988.1"/>
    <property type="molecule type" value="Genomic_DNA"/>
</dbReference>
<keyword evidence="3" id="KW-1185">Reference proteome</keyword>
<dbReference type="RefSeq" id="WP_157049481.1">
    <property type="nucleotide sequence ID" value="NZ_PVXL01000043.1"/>
</dbReference>
<evidence type="ECO:0000259" key="1">
    <source>
        <dbReference type="Pfam" id="PF20797"/>
    </source>
</evidence>
<dbReference type="Pfam" id="PF20797">
    <property type="entry name" value="HepT-like_2"/>
    <property type="match status" value="1"/>
</dbReference>
<gene>
    <name evidence="2" type="ORF">MOST_15330</name>
</gene>
<dbReference type="Proteomes" id="UP000239430">
    <property type="component" value="Unassembled WGS sequence"/>
</dbReference>
<evidence type="ECO:0000313" key="2">
    <source>
        <dbReference type="EMBL" id="PRR72988.1"/>
    </source>
</evidence>
<reference evidence="2 3" key="1">
    <citation type="submission" date="2018-03" db="EMBL/GenBank/DDBJ databases">
        <title>Genome sequence of Moorella stamsii DSM 26217.</title>
        <authorList>
            <person name="Poehlein A."/>
            <person name="Daniel R."/>
        </authorList>
    </citation>
    <scope>NUCLEOTIDE SEQUENCE [LARGE SCALE GENOMIC DNA]</scope>
    <source>
        <strain evidence="3">DSM 26217</strain>
    </source>
</reference>
<evidence type="ECO:0000313" key="3">
    <source>
        <dbReference type="Proteomes" id="UP000239430"/>
    </source>
</evidence>
<organism evidence="2 3">
    <name type="scientific">Neomoorella stamsii</name>
    <dbReference type="NCBI Taxonomy" id="1266720"/>
    <lineage>
        <taxon>Bacteria</taxon>
        <taxon>Bacillati</taxon>
        <taxon>Bacillota</taxon>
        <taxon>Clostridia</taxon>
        <taxon>Neomoorellales</taxon>
        <taxon>Neomoorellaceae</taxon>
        <taxon>Neomoorella</taxon>
    </lineage>
</organism>
<dbReference type="InterPro" id="IPR048769">
    <property type="entry name" value="HepT-like_dom"/>
</dbReference>
<dbReference type="AlphaFoldDB" id="A0A9X7J321"/>
<name>A0A9X7J321_9FIRM</name>
<feature type="domain" description="HepT-like" evidence="1">
    <location>
        <begin position="2"/>
        <end position="50"/>
    </location>
</feature>